<dbReference type="EMBL" id="JAAAIP010000763">
    <property type="protein sequence ID" value="KAG0312923.1"/>
    <property type="molecule type" value="Genomic_DNA"/>
</dbReference>
<feature type="transmembrane region" description="Helical" evidence="6">
    <location>
        <begin position="39"/>
        <end position="59"/>
    </location>
</feature>
<protein>
    <submittedName>
        <fullName evidence="7">Late Golgi vesicles protein</fullName>
    </submittedName>
</protein>
<feature type="transmembrane region" description="Helical" evidence="6">
    <location>
        <begin position="12"/>
        <end position="33"/>
    </location>
</feature>
<dbReference type="GO" id="GO:0016192">
    <property type="term" value="P:vesicle-mediated transport"/>
    <property type="evidence" value="ECO:0007669"/>
    <property type="project" value="TreeGrafter"/>
</dbReference>
<gene>
    <name evidence="7" type="primary">TVP15_2</name>
    <name evidence="7" type="ORF">BGZ99_009203</name>
</gene>
<feature type="transmembrane region" description="Helical" evidence="6">
    <location>
        <begin position="66"/>
        <end position="86"/>
    </location>
</feature>
<keyword evidence="4 6" id="KW-0472">Membrane</keyword>
<evidence type="ECO:0000313" key="8">
    <source>
        <dbReference type="Proteomes" id="UP000738325"/>
    </source>
</evidence>
<proteinExistence type="predicted"/>
<sequence>MGYGSVTATFFRLLNAVVACLLVLGGVILFVHIGSWNSGILGVFLCIFGIFTLMLEFFIPEIVVYNFGFMFSMLGRGIFYVVGGVLCLSWRWYNIVVGTVIMAVGVLFVFLHFRGTTPSPSMSAGAGHDYGTAPSTYDPHYDDPSSSRADLTGAGISSPQPNMSQTYQNPDPVTYDPARP</sequence>
<dbReference type="Proteomes" id="UP000738325">
    <property type="component" value="Unassembled WGS sequence"/>
</dbReference>
<dbReference type="OrthoDB" id="423534at2759"/>
<name>A0A9P6R6E6_9FUNG</name>
<evidence type="ECO:0000256" key="3">
    <source>
        <dbReference type="ARBA" id="ARBA00022989"/>
    </source>
</evidence>
<evidence type="ECO:0000256" key="6">
    <source>
        <dbReference type="SAM" id="Phobius"/>
    </source>
</evidence>
<reference evidence="7" key="1">
    <citation type="journal article" date="2020" name="Fungal Divers.">
        <title>Resolving the Mortierellaceae phylogeny through synthesis of multi-gene phylogenetics and phylogenomics.</title>
        <authorList>
            <person name="Vandepol N."/>
            <person name="Liber J."/>
            <person name="Desiro A."/>
            <person name="Na H."/>
            <person name="Kennedy M."/>
            <person name="Barry K."/>
            <person name="Grigoriev I.V."/>
            <person name="Miller A.N."/>
            <person name="O'Donnell K."/>
            <person name="Stajich J.E."/>
            <person name="Bonito G."/>
        </authorList>
    </citation>
    <scope>NUCLEOTIDE SEQUENCE</scope>
    <source>
        <strain evidence="7">REB-010B</strain>
    </source>
</reference>
<evidence type="ECO:0000256" key="1">
    <source>
        <dbReference type="ARBA" id="ARBA00004141"/>
    </source>
</evidence>
<dbReference type="PANTHER" id="PTHR28128:SF1">
    <property type="entry name" value="GOLGI APPARATUS MEMBRANE PROTEIN TVP15"/>
    <property type="match status" value="1"/>
</dbReference>
<keyword evidence="3 6" id="KW-1133">Transmembrane helix</keyword>
<evidence type="ECO:0000256" key="5">
    <source>
        <dbReference type="SAM" id="MobiDB-lite"/>
    </source>
</evidence>
<keyword evidence="2 6" id="KW-0812">Transmembrane</keyword>
<feature type="compositionally biased region" description="Polar residues" evidence="5">
    <location>
        <begin position="146"/>
        <end position="171"/>
    </location>
</feature>
<evidence type="ECO:0000256" key="2">
    <source>
        <dbReference type="ARBA" id="ARBA00022692"/>
    </source>
</evidence>
<organism evidence="7 8">
    <name type="scientific">Dissophora globulifera</name>
    <dbReference type="NCBI Taxonomy" id="979702"/>
    <lineage>
        <taxon>Eukaryota</taxon>
        <taxon>Fungi</taxon>
        <taxon>Fungi incertae sedis</taxon>
        <taxon>Mucoromycota</taxon>
        <taxon>Mortierellomycotina</taxon>
        <taxon>Mortierellomycetes</taxon>
        <taxon>Mortierellales</taxon>
        <taxon>Mortierellaceae</taxon>
        <taxon>Dissophora</taxon>
    </lineage>
</organism>
<feature type="transmembrane region" description="Helical" evidence="6">
    <location>
        <begin position="92"/>
        <end position="113"/>
    </location>
</feature>
<dbReference type="Pfam" id="PF08507">
    <property type="entry name" value="COPI_assoc"/>
    <property type="match status" value="1"/>
</dbReference>
<keyword evidence="8" id="KW-1185">Reference proteome</keyword>
<dbReference type="PANTHER" id="PTHR28128">
    <property type="entry name" value="GOLGI APPARATUS MEMBRANE PROTEIN TVP15"/>
    <property type="match status" value="1"/>
</dbReference>
<dbReference type="InterPro" id="IPR013714">
    <property type="entry name" value="Golgi_TVP15"/>
</dbReference>
<evidence type="ECO:0000313" key="7">
    <source>
        <dbReference type="EMBL" id="KAG0312923.1"/>
    </source>
</evidence>
<comment type="subcellular location">
    <subcellularLocation>
        <location evidence="1">Membrane</location>
        <topology evidence="1">Multi-pass membrane protein</topology>
    </subcellularLocation>
</comment>
<comment type="caution">
    <text evidence="7">The sequence shown here is derived from an EMBL/GenBank/DDBJ whole genome shotgun (WGS) entry which is preliminary data.</text>
</comment>
<accession>A0A9P6R6E6</accession>
<evidence type="ECO:0000256" key="4">
    <source>
        <dbReference type="ARBA" id="ARBA00023136"/>
    </source>
</evidence>
<dbReference type="AlphaFoldDB" id="A0A9P6R6E6"/>
<dbReference type="GO" id="GO:0000139">
    <property type="term" value="C:Golgi membrane"/>
    <property type="evidence" value="ECO:0007669"/>
    <property type="project" value="TreeGrafter"/>
</dbReference>
<feature type="region of interest" description="Disordered" evidence="5">
    <location>
        <begin position="134"/>
        <end position="180"/>
    </location>
</feature>